<name>A0A845FXD4_9BURK</name>
<gene>
    <name evidence="1" type="ORF">GTP91_08300</name>
</gene>
<evidence type="ECO:0000313" key="2">
    <source>
        <dbReference type="Proteomes" id="UP000470302"/>
    </source>
</evidence>
<dbReference type="Proteomes" id="UP000470302">
    <property type="component" value="Unassembled WGS sequence"/>
</dbReference>
<accession>A0A845FXD4</accession>
<proteinExistence type="predicted"/>
<dbReference type="RefSeq" id="WP_161096360.1">
    <property type="nucleotide sequence ID" value="NZ_WWCW01000019.1"/>
</dbReference>
<organism evidence="1 2">
    <name type="scientific">Duganella vulcania</name>
    <dbReference type="NCBI Taxonomy" id="2692166"/>
    <lineage>
        <taxon>Bacteria</taxon>
        <taxon>Pseudomonadati</taxon>
        <taxon>Pseudomonadota</taxon>
        <taxon>Betaproteobacteria</taxon>
        <taxon>Burkholderiales</taxon>
        <taxon>Oxalobacteraceae</taxon>
        <taxon>Telluria group</taxon>
        <taxon>Duganella</taxon>
    </lineage>
</organism>
<evidence type="ECO:0000313" key="1">
    <source>
        <dbReference type="EMBL" id="MYM87183.1"/>
    </source>
</evidence>
<sequence>MKEKLPVSVVIAQRPLFEGLEVTMEGIFAMRCGTGYFVQALEDVDKPALAIFVDSPHLEEVLLKSVPAYGGGQFSYRHEASITGVIKSSSLADFSCAISNKIMERFASRASAGLKDELCG</sequence>
<dbReference type="EMBL" id="WWCW01000019">
    <property type="protein sequence ID" value="MYM87183.1"/>
    <property type="molecule type" value="Genomic_DNA"/>
</dbReference>
<reference evidence="1 2" key="1">
    <citation type="submission" date="2020-01" db="EMBL/GenBank/DDBJ databases">
        <title>Novel species isolated from a subtropical stream in China.</title>
        <authorList>
            <person name="Lu H."/>
        </authorList>
    </citation>
    <scope>NUCLEOTIDE SEQUENCE [LARGE SCALE GENOMIC DNA]</scope>
    <source>
        <strain evidence="1 2">FT82W</strain>
    </source>
</reference>
<dbReference type="AlphaFoldDB" id="A0A845FXD4"/>
<comment type="caution">
    <text evidence="1">The sequence shown here is derived from an EMBL/GenBank/DDBJ whole genome shotgun (WGS) entry which is preliminary data.</text>
</comment>
<protein>
    <submittedName>
        <fullName evidence="1">Uncharacterized protein</fullName>
    </submittedName>
</protein>